<proteinExistence type="predicted"/>
<feature type="region of interest" description="Disordered" evidence="1">
    <location>
        <begin position="35"/>
        <end position="74"/>
    </location>
</feature>
<keyword evidence="2" id="KW-0732">Signal</keyword>
<dbReference type="PANTHER" id="PTHR37535">
    <property type="entry name" value="FLUG DOMAIN PROTEIN"/>
    <property type="match status" value="1"/>
</dbReference>
<evidence type="ECO:0000313" key="4">
    <source>
        <dbReference type="Proteomes" id="UP000308730"/>
    </source>
</evidence>
<sequence>MQAFELVLRLWATTTSALRASVQSLVNRHIDEEYTSSQRRRHAGHGSDSVYDQYYAPTNPDTDGQAAYTGDTPRTLPSKLVRLRKMDHNPELAQTLPARELHELVTSDKYSAVFADLESLPDSDDATTKKERAEILGRLRGLKLAALKAYHENQKENPQLSAKAAKSKDVGHHRIPFSRIRHLMPVRQRLSESLFTVAAIRSKAGKAVLQDLIELYRSEFELEARPGLELKNCHCAAPKSVPAHVQWKHIYSCHKSYLASKRSGRSPASFAEFCFLCPEGHRSTSQDDWKRHCESHLANLDTLPYQCDPLIYANTLARIPSALNHSRSPKTGTSIFMTFTAGSLGNRRQVLRTVVPKEEEVVEQNSILRLLGTSSRSPEPTLNAHAVDHNSLDLEFVAALEQTELVPEEDAQPATREFEAQAVQMNPLRCWG</sequence>
<reference evidence="3 4" key="1">
    <citation type="submission" date="2019-02" db="EMBL/GenBank/DDBJ databases">
        <title>Genome sequencing of the rare red list fungi Antrodiella citrinella (Flaviporus citrinellus).</title>
        <authorList>
            <person name="Buettner E."/>
            <person name="Kellner H."/>
        </authorList>
    </citation>
    <scope>NUCLEOTIDE SEQUENCE [LARGE SCALE GENOMIC DNA]</scope>
    <source>
        <strain evidence="3 4">DSM 108506</strain>
    </source>
</reference>
<name>A0A4S4MR49_9APHY</name>
<gene>
    <name evidence="3" type="ORF">EUX98_g6434</name>
</gene>
<dbReference type="PANTHER" id="PTHR37535:SF3">
    <property type="entry name" value="FLUG DOMAIN-CONTAINING PROTEIN"/>
    <property type="match status" value="1"/>
</dbReference>
<evidence type="ECO:0008006" key="5">
    <source>
        <dbReference type="Google" id="ProtNLM"/>
    </source>
</evidence>
<accession>A0A4S4MR49</accession>
<feature type="chain" id="PRO_5020863731" description="C2H2-type domain-containing protein" evidence="2">
    <location>
        <begin position="18"/>
        <end position="432"/>
    </location>
</feature>
<comment type="caution">
    <text evidence="3">The sequence shown here is derived from an EMBL/GenBank/DDBJ whole genome shotgun (WGS) entry which is preliminary data.</text>
</comment>
<dbReference type="OrthoDB" id="4357582at2759"/>
<evidence type="ECO:0000256" key="2">
    <source>
        <dbReference type="SAM" id="SignalP"/>
    </source>
</evidence>
<protein>
    <recommendedName>
        <fullName evidence="5">C2H2-type domain-containing protein</fullName>
    </recommendedName>
</protein>
<dbReference type="EMBL" id="SGPM01000227">
    <property type="protein sequence ID" value="THH27758.1"/>
    <property type="molecule type" value="Genomic_DNA"/>
</dbReference>
<dbReference type="Proteomes" id="UP000308730">
    <property type="component" value="Unassembled WGS sequence"/>
</dbReference>
<evidence type="ECO:0000256" key="1">
    <source>
        <dbReference type="SAM" id="MobiDB-lite"/>
    </source>
</evidence>
<organism evidence="3 4">
    <name type="scientific">Antrodiella citrinella</name>
    <dbReference type="NCBI Taxonomy" id="2447956"/>
    <lineage>
        <taxon>Eukaryota</taxon>
        <taxon>Fungi</taxon>
        <taxon>Dikarya</taxon>
        <taxon>Basidiomycota</taxon>
        <taxon>Agaricomycotina</taxon>
        <taxon>Agaricomycetes</taxon>
        <taxon>Polyporales</taxon>
        <taxon>Steccherinaceae</taxon>
        <taxon>Antrodiella</taxon>
    </lineage>
</organism>
<feature type="signal peptide" evidence="2">
    <location>
        <begin position="1"/>
        <end position="17"/>
    </location>
</feature>
<dbReference type="AlphaFoldDB" id="A0A4S4MR49"/>
<keyword evidence="4" id="KW-1185">Reference proteome</keyword>
<evidence type="ECO:0000313" key="3">
    <source>
        <dbReference type="EMBL" id="THH27758.1"/>
    </source>
</evidence>